<feature type="region of interest" description="Disordered" evidence="1">
    <location>
        <begin position="140"/>
        <end position="161"/>
    </location>
</feature>
<sequence>MDPVTMVAAAVAIGASDGVRKTTKRAITDAYASLRNWLTSKYGGGTGEVTGLEQEPEEELRRALLAKKLAAAGGNDDSELRELAQTLLTLVEEQEPNAPATVGVILRRTSVGGDIEIADVAVQGGSGVVAEDLTADGSLRVSGVSARGPEEPPHPPVARKQ</sequence>
<evidence type="ECO:0000313" key="3">
    <source>
        <dbReference type="Proteomes" id="UP000199251"/>
    </source>
</evidence>
<gene>
    <name evidence="2" type="ORF">BN1232_05640</name>
</gene>
<name>A0A0E4CR11_MYCLN</name>
<accession>A0A0E4CR11</accession>
<dbReference type="EMBL" id="CTEE01000001">
    <property type="protein sequence ID" value="CQD22486.1"/>
    <property type="molecule type" value="Genomic_DNA"/>
</dbReference>
<dbReference type="AlphaFoldDB" id="A0A0E4CR11"/>
<reference evidence="2 3" key="1">
    <citation type="submission" date="2015-03" db="EMBL/GenBank/DDBJ databases">
        <authorList>
            <person name="Urmite Genomes"/>
        </authorList>
    </citation>
    <scope>NUCLEOTIDE SEQUENCE [LARGE SCALE GENOMIC DNA]</scope>
    <source>
        <strain evidence="2 3">CSUR P1491</strain>
    </source>
</reference>
<dbReference type="Proteomes" id="UP000199251">
    <property type="component" value="Unassembled WGS sequence"/>
</dbReference>
<evidence type="ECO:0000256" key="1">
    <source>
        <dbReference type="SAM" id="MobiDB-lite"/>
    </source>
</evidence>
<dbReference type="STRING" id="141349.BN1232_05640"/>
<protein>
    <submittedName>
        <fullName evidence="2">Uncharacterized protein</fullName>
    </submittedName>
</protein>
<proteinExistence type="predicted"/>
<dbReference type="RefSeq" id="WP_090607874.1">
    <property type="nucleotide sequence ID" value="NZ_CTEE01000001.1"/>
</dbReference>
<evidence type="ECO:0000313" key="2">
    <source>
        <dbReference type="EMBL" id="CQD22486.1"/>
    </source>
</evidence>
<dbReference type="OrthoDB" id="4561160at2"/>
<organism evidence="2 3">
    <name type="scientific">Mycobacterium lentiflavum</name>
    <dbReference type="NCBI Taxonomy" id="141349"/>
    <lineage>
        <taxon>Bacteria</taxon>
        <taxon>Bacillati</taxon>
        <taxon>Actinomycetota</taxon>
        <taxon>Actinomycetes</taxon>
        <taxon>Mycobacteriales</taxon>
        <taxon>Mycobacteriaceae</taxon>
        <taxon>Mycobacterium</taxon>
        <taxon>Mycobacterium simiae complex</taxon>
    </lineage>
</organism>